<keyword evidence="2" id="KW-0472">Membrane</keyword>
<feature type="region of interest" description="Disordered" evidence="1">
    <location>
        <begin position="86"/>
        <end position="121"/>
    </location>
</feature>
<organism evidence="3">
    <name type="scientific">Mycobacterium riyadhense</name>
    <dbReference type="NCBI Taxonomy" id="486698"/>
    <lineage>
        <taxon>Bacteria</taxon>
        <taxon>Bacillati</taxon>
        <taxon>Actinomycetota</taxon>
        <taxon>Actinomycetes</taxon>
        <taxon>Mycobacteriales</taxon>
        <taxon>Mycobacteriaceae</taxon>
        <taxon>Mycobacterium</taxon>
    </lineage>
</organism>
<feature type="region of interest" description="Disordered" evidence="1">
    <location>
        <begin position="1"/>
        <end position="32"/>
    </location>
</feature>
<keyword evidence="2" id="KW-1133">Transmembrane helix</keyword>
<evidence type="ECO:0000256" key="2">
    <source>
        <dbReference type="SAM" id="Phobius"/>
    </source>
</evidence>
<gene>
    <name evidence="3" type="ORF">BIN_B_05534</name>
</gene>
<reference evidence="3" key="1">
    <citation type="submission" date="2019-05" db="EMBL/GenBank/DDBJ databases">
        <authorList>
            <person name="Naeem R."/>
            <person name="Antony C."/>
            <person name="Guan Q."/>
        </authorList>
    </citation>
    <scope>NUCLEOTIDE SEQUENCE</scope>
    <source>
        <strain evidence="3">2</strain>
    </source>
</reference>
<feature type="compositionally biased region" description="Pro residues" evidence="1">
    <location>
        <begin position="109"/>
        <end position="121"/>
    </location>
</feature>
<keyword evidence="2" id="KW-0812">Transmembrane</keyword>
<dbReference type="AlphaFoldDB" id="A0A653F623"/>
<evidence type="ECO:0000256" key="1">
    <source>
        <dbReference type="SAM" id="MobiDB-lite"/>
    </source>
</evidence>
<evidence type="ECO:0000313" key="3">
    <source>
        <dbReference type="EMBL" id="VTP04422.1"/>
    </source>
</evidence>
<name>A0A653F623_9MYCO</name>
<accession>A0A653F623</accession>
<dbReference type="EMBL" id="LR589199">
    <property type="protein sequence ID" value="VTP04422.1"/>
    <property type="molecule type" value="Genomic_DNA"/>
</dbReference>
<proteinExistence type="predicted"/>
<sequence length="121" mass="12445">MSHHSNMAEAPESTEPPSATAQLPYSDRSDRPSRVDHLWALVGITAGVVFIVAVIFFSGFFMGRATDGPYGGHGISNVERDGMCPMMGSGGGMAPGMMGPGGSMGPPGQTGPPTPHPTPHP</sequence>
<feature type="compositionally biased region" description="Gly residues" evidence="1">
    <location>
        <begin position="88"/>
        <end position="105"/>
    </location>
</feature>
<feature type="transmembrane region" description="Helical" evidence="2">
    <location>
        <begin position="38"/>
        <end position="61"/>
    </location>
</feature>
<protein>
    <submittedName>
        <fullName evidence="3">Uncharacterized protein</fullName>
    </submittedName>
</protein>